<dbReference type="PROSITE" id="PS51257">
    <property type="entry name" value="PROKAR_LIPOPROTEIN"/>
    <property type="match status" value="1"/>
</dbReference>
<dbReference type="EMBL" id="JN253854">
    <property type="protein sequence ID" value="AEK80667.1"/>
    <property type="molecule type" value="Genomic_DNA"/>
</dbReference>
<feature type="chain" id="PRO_5028520384" description="RxLR effector protein" evidence="5">
    <location>
        <begin position="24"/>
        <end position="163"/>
    </location>
</feature>
<gene>
    <name evidence="7" type="primary">Avh</name>
</gene>
<organism evidence="7">
    <name type="scientific">Phytophthora sojae</name>
    <name type="common">Soybean stem and root rot agent</name>
    <name type="synonym">Phytophthora megasperma f. sp. glycines</name>
    <dbReference type="NCBI Taxonomy" id="67593"/>
    <lineage>
        <taxon>Eukaryota</taxon>
        <taxon>Sar</taxon>
        <taxon>Stramenopiles</taxon>
        <taxon>Oomycota</taxon>
        <taxon>Peronosporomycetes</taxon>
        <taxon>Peronosporales</taxon>
        <taxon>Peronosporaceae</taxon>
        <taxon>Phytophthora</taxon>
    </lineage>
</organism>
<evidence type="ECO:0000256" key="5">
    <source>
        <dbReference type="RuleBase" id="RU367124"/>
    </source>
</evidence>
<evidence type="ECO:0000256" key="4">
    <source>
        <dbReference type="ARBA" id="ARBA00022729"/>
    </source>
</evidence>
<comment type="domain">
    <text evidence="5">The RxLR-dEER motif acts to carry the protein into the host cell cytoplasm through binding to cell surface phosphatidylinositol-3-phosphate.</text>
</comment>
<name>G1FRC9_PHYSO</name>
<dbReference type="InterPro" id="IPR031825">
    <property type="entry name" value="RXLR"/>
</dbReference>
<feature type="region of interest" description="Disordered" evidence="6">
    <location>
        <begin position="51"/>
        <end position="70"/>
    </location>
</feature>
<reference evidence="7" key="1">
    <citation type="journal article" date="2011" name="Plant Cell">
        <title>Transcriptional programming and functional interactions within the Phytophthora sojae RXLR effector repertoire.</title>
        <authorList>
            <person name="Wang Q."/>
            <person name="Han C."/>
            <person name="Ferreira A.O."/>
            <person name="Yu X."/>
            <person name="Ye W."/>
            <person name="Tripathy S."/>
            <person name="Kale S.D."/>
            <person name="Gu B."/>
            <person name="Sheng Y."/>
            <person name="Sui Y."/>
            <person name="Wang X."/>
            <person name="Zhang Z."/>
            <person name="Cheng B."/>
            <person name="Dong S."/>
            <person name="Shan W."/>
            <person name="Zheng X."/>
            <person name="Dou D."/>
            <person name="Tyler B.M."/>
            <person name="Wang Y."/>
        </authorList>
    </citation>
    <scope>NUCLEOTIDE SEQUENCE</scope>
    <source>
        <strain evidence="7">P7074</strain>
    </source>
</reference>
<evidence type="ECO:0000256" key="3">
    <source>
        <dbReference type="ARBA" id="ARBA00022525"/>
    </source>
</evidence>
<dbReference type="AlphaFoldDB" id="G1FRC9"/>
<dbReference type="VEuPathDB" id="FungiDB:PHYSODRAFT_286295"/>
<dbReference type="GO" id="GO:0005576">
    <property type="term" value="C:extracellular region"/>
    <property type="evidence" value="ECO:0007669"/>
    <property type="project" value="UniProtKB-SubCell"/>
</dbReference>
<evidence type="ECO:0000313" key="7">
    <source>
        <dbReference type="EMBL" id="AEK80667.1"/>
    </source>
</evidence>
<sequence>MRLNSILVVVVATFVVSCDPATAAERSEHTQLSTLTSVNAAPMKNARFLRSARTEEEEEENEEERKIPSYLTHPLLAPEKQVVAAAKAAEKATKPTKYDDEILTNLMKIDGGMSRFMRWQKKEFTLAIVKKILTESKVRPNGPEWQTYYQYLAAILRQNHKVN</sequence>
<protein>
    <recommendedName>
        <fullName evidence="5">RxLR effector protein</fullName>
    </recommendedName>
</protein>
<accession>G1FRC9</accession>
<comment type="function">
    <text evidence="5">Effector that suppresses plant defense responses during pathogen infection.</text>
</comment>
<feature type="signal peptide" evidence="5">
    <location>
        <begin position="1"/>
        <end position="23"/>
    </location>
</feature>
<keyword evidence="4 5" id="KW-0732">Signal</keyword>
<comment type="similarity">
    <text evidence="2 5">Belongs to the RxLR effector family.</text>
</comment>
<dbReference type="Pfam" id="PF16810">
    <property type="entry name" value="RXLR"/>
    <property type="match status" value="1"/>
</dbReference>
<evidence type="ECO:0000256" key="6">
    <source>
        <dbReference type="SAM" id="MobiDB-lite"/>
    </source>
</evidence>
<comment type="subcellular location">
    <subcellularLocation>
        <location evidence="1 5">Secreted</location>
    </subcellularLocation>
</comment>
<evidence type="ECO:0000256" key="2">
    <source>
        <dbReference type="ARBA" id="ARBA00010400"/>
    </source>
</evidence>
<keyword evidence="3 5" id="KW-0964">Secreted</keyword>
<evidence type="ECO:0000256" key="1">
    <source>
        <dbReference type="ARBA" id="ARBA00004613"/>
    </source>
</evidence>
<proteinExistence type="inferred from homology"/>